<evidence type="ECO:0008006" key="4">
    <source>
        <dbReference type="Google" id="ProtNLM"/>
    </source>
</evidence>
<proteinExistence type="predicted"/>
<organism evidence="2 3">
    <name type="scientific">Thermobifida cellulosilytica TB100</name>
    <dbReference type="NCBI Taxonomy" id="665004"/>
    <lineage>
        <taxon>Bacteria</taxon>
        <taxon>Bacillati</taxon>
        <taxon>Actinomycetota</taxon>
        <taxon>Actinomycetes</taxon>
        <taxon>Streptosporangiales</taxon>
        <taxon>Nocardiopsidaceae</taxon>
        <taxon>Thermobifida</taxon>
    </lineage>
</organism>
<protein>
    <recommendedName>
        <fullName evidence="4">DUF3558 domain-containing protein</fullName>
    </recommendedName>
</protein>
<dbReference type="RefSeq" id="WP_068757813.1">
    <property type="nucleotide sequence ID" value="NZ_KQ950184.1"/>
</dbReference>
<gene>
    <name evidence="2" type="ORF">AC529_10450</name>
</gene>
<dbReference type="PATRIC" id="fig|665004.4.peg.3315"/>
<dbReference type="STRING" id="665004.AC529_10450"/>
<evidence type="ECO:0000313" key="2">
    <source>
        <dbReference type="EMBL" id="KUP96743.1"/>
    </source>
</evidence>
<dbReference type="Proteomes" id="UP000074382">
    <property type="component" value="Unassembled WGS sequence"/>
</dbReference>
<reference evidence="3" key="1">
    <citation type="journal article" date="2017" name="Acta Aliment.">
        <title>Plant polysaccharide degrading enzyme system of Thermpbifida cellulosilytica TB100 revealed by de novo genome project data.</title>
        <authorList>
            <person name="Toth A."/>
            <person name="Baka E."/>
            <person name="Luzics S."/>
            <person name="Bata-Vidacs I."/>
            <person name="Nagy I."/>
            <person name="Balint B."/>
            <person name="Herceg R."/>
            <person name="Olasz F."/>
            <person name="Wilk T."/>
            <person name="Nagy T."/>
            <person name="Kriszt B."/>
            <person name="Nagy I."/>
            <person name="Kukolya J."/>
        </authorList>
    </citation>
    <scope>NUCLEOTIDE SEQUENCE [LARGE SCALE GENOMIC DNA]</scope>
    <source>
        <strain evidence="3">TB100</strain>
    </source>
</reference>
<dbReference type="AlphaFoldDB" id="A0A147KHG4"/>
<dbReference type="EMBL" id="LGEM01000076">
    <property type="protein sequence ID" value="KUP96743.1"/>
    <property type="molecule type" value="Genomic_DNA"/>
</dbReference>
<keyword evidence="1" id="KW-0472">Membrane</keyword>
<accession>A0A147KHG4</accession>
<evidence type="ECO:0000256" key="1">
    <source>
        <dbReference type="SAM" id="Phobius"/>
    </source>
</evidence>
<keyword evidence="3" id="KW-1185">Reference proteome</keyword>
<keyword evidence="1" id="KW-0812">Transmembrane</keyword>
<sequence>MVQPPPYGGFAPQQETPPKSGRGCATVLLAGAVLGLALLVLGGIGFLVWLRGPGGDYEAAPECAVVEESGVLDRFVKGHVADLDSPIDTGDADWWDGTQCRWTTTEDSSGLPASVSVAFIRSGNRLGYGGEASARADLRSEPGGNTAVAVDDLGDEAVRWYDATTLHGCVAVRKSNLMISTCYESSTDFAASREISAAEAMEGALTVAREIVAELEAE</sequence>
<name>A0A147KHG4_THECS</name>
<evidence type="ECO:0000313" key="3">
    <source>
        <dbReference type="Proteomes" id="UP000074382"/>
    </source>
</evidence>
<keyword evidence="1" id="KW-1133">Transmembrane helix</keyword>
<feature type="transmembrane region" description="Helical" evidence="1">
    <location>
        <begin position="27"/>
        <end position="50"/>
    </location>
</feature>
<dbReference type="OrthoDB" id="3430966at2"/>
<comment type="caution">
    <text evidence="2">The sequence shown here is derived from an EMBL/GenBank/DDBJ whole genome shotgun (WGS) entry which is preliminary data.</text>
</comment>